<dbReference type="EMBL" id="CP119083">
    <property type="protein sequence ID" value="WEF34517.1"/>
    <property type="molecule type" value="Genomic_DNA"/>
</dbReference>
<evidence type="ECO:0000313" key="3">
    <source>
        <dbReference type="Proteomes" id="UP001216510"/>
    </source>
</evidence>
<dbReference type="Proteomes" id="UP001216510">
    <property type="component" value="Chromosome"/>
</dbReference>
<evidence type="ECO:0000313" key="2">
    <source>
        <dbReference type="EMBL" id="WEF34517.1"/>
    </source>
</evidence>
<keyword evidence="1" id="KW-0812">Transmembrane</keyword>
<keyword evidence="1" id="KW-0472">Membrane</keyword>
<reference evidence="2 3" key="1">
    <citation type="submission" date="2023-02" db="EMBL/GenBank/DDBJ databases">
        <title>Gemone sequence of Telluria chitinolytica ACM 3522T.</title>
        <authorList>
            <person name="Frediansyah A."/>
            <person name="Miess H."/>
            <person name="Gross H."/>
        </authorList>
    </citation>
    <scope>NUCLEOTIDE SEQUENCE [LARGE SCALE GENOMIC DNA]</scope>
    <source>
        <strain evidence="2 3">ACM 3522</strain>
    </source>
</reference>
<sequence>MAWHIGQQGMGFVAGCSTTVALGLAVLLLAGASREHHGRFSEITVGRINIEEPDGTKRLIISNRTSFPGAFEQGKEVTRPDRRHAAGMLFINDEGTENGGLIQAGSMVDGRAKAGLSLTFDRFRQDQTLQLKHTDYGKQSTTAMIINDMPDPDVAPIGAMRTFTAEAAKLAPAERQAYWDKLQAEGKLAQPRIYLGTSVDRASALSLQDANGKPRLRLLVSAQGQPLIEMLDETGKVVKSVTP</sequence>
<keyword evidence="3" id="KW-1185">Reference proteome</keyword>
<feature type="transmembrane region" description="Helical" evidence="1">
    <location>
        <begin position="12"/>
        <end position="32"/>
    </location>
</feature>
<accession>A0ABY8BF31</accession>
<protein>
    <submittedName>
        <fullName evidence="2">Uncharacterized protein</fullName>
    </submittedName>
</protein>
<organism evidence="2 3">
    <name type="scientific">Pseudoduganella chitinolytica</name>
    <dbReference type="NCBI Taxonomy" id="34070"/>
    <lineage>
        <taxon>Bacteria</taxon>
        <taxon>Pseudomonadati</taxon>
        <taxon>Pseudomonadota</taxon>
        <taxon>Betaproteobacteria</taxon>
        <taxon>Burkholderiales</taxon>
        <taxon>Oxalobacteraceae</taxon>
        <taxon>Telluria group</taxon>
        <taxon>Pseudoduganella</taxon>
    </lineage>
</organism>
<keyword evidence="1" id="KW-1133">Transmembrane helix</keyword>
<name>A0ABY8BF31_9BURK</name>
<dbReference type="RefSeq" id="WP_277417193.1">
    <property type="nucleotide sequence ID" value="NZ_CP119083.1"/>
</dbReference>
<evidence type="ECO:0000256" key="1">
    <source>
        <dbReference type="SAM" id="Phobius"/>
    </source>
</evidence>
<gene>
    <name evidence="2" type="ORF">PX653_07065</name>
</gene>
<proteinExistence type="predicted"/>